<dbReference type="Proteomes" id="UP000218209">
    <property type="component" value="Unassembled WGS sequence"/>
</dbReference>
<evidence type="ECO:0000259" key="5">
    <source>
        <dbReference type="PROSITE" id="PS51792"/>
    </source>
</evidence>
<gene>
    <name evidence="6" type="ORF">BU14_0033s0036</name>
</gene>
<keyword evidence="7" id="KW-1185">Reference proteome</keyword>
<dbReference type="GO" id="GO:0046872">
    <property type="term" value="F:metal ion binding"/>
    <property type="evidence" value="ECO:0007669"/>
    <property type="project" value="UniProtKB-KW"/>
</dbReference>
<keyword evidence="3" id="KW-0862">Zinc</keyword>
<evidence type="ECO:0000256" key="1">
    <source>
        <dbReference type="ARBA" id="ARBA00005613"/>
    </source>
</evidence>
<comment type="similarity">
    <text evidence="1 4">Belongs to the yippee family.</text>
</comment>
<evidence type="ECO:0000313" key="7">
    <source>
        <dbReference type="Proteomes" id="UP000218209"/>
    </source>
</evidence>
<keyword evidence="2" id="KW-0479">Metal-binding</keyword>
<name>A0A1X6PIK1_PORUM</name>
<reference evidence="6 7" key="1">
    <citation type="submission" date="2017-03" db="EMBL/GenBank/DDBJ databases">
        <title>WGS assembly of Porphyra umbilicalis.</title>
        <authorList>
            <person name="Brawley S.H."/>
            <person name="Blouin N.A."/>
            <person name="Ficko-Blean E."/>
            <person name="Wheeler G.L."/>
            <person name="Lohr M."/>
            <person name="Goodson H.V."/>
            <person name="Jenkins J.W."/>
            <person name="Blaby-Haas C.E."/>
            <person name="Helliwell K.E."/>
            <person name="Chan C."/>
            <person name="Marriage T."/>
            <person name="Bhattacharya D."/>
            <person name="Klein A.S."/>
            <person name="Badis Y."/>
            <person name="Brodie J."/>
            <person name="Cao Y."/>
            <person name="Collen J."/>
            <person name="Dittami S.M."/>
            <person name="Gachon C.M."/>
            <person name="Green B.R."/>
            <person name="Karpowicz S."/>
            <person name="Kim J.W."/>
            <person name="Kudahl U."/>
            <person name="Lin S."/>
            <person name="Michel G."/>
            <person name="Mittag M."/>
            <person name="Olson B.J."/>
            <person name="Pangilinan J."/>
            <person name="Peng Y."/>
            <person name="Qiu H."/>
            <person name="Shu S."/>
            <person name="Singer J.T."/>
            <person name="Smith A.G."/>
            <person name="Sprecher B.N."/>
            <person name="Wagner V."/>
            <person name="Wang W."/>
            <person name="Wang Z.-Y."/>
            <person name="Yan J."/>
            <person name="Yarish C."/>
            <person name="Zoeuner-Riek S."/>
            <person name="Zhuang Y."/>
            <person name="Zou Y."/>
            <person name="Lindquist E.A."/>
            <person name="Grimwood J."/>
            <person name="Barry K."/>
            <person name="Rokhsar D.S."/>
            <person name="Schmutz J."/>
            <person name="Stiller J.W."/>
            <person name="Grossman A.R."/>
            <person name="Prochnik S.E."/>
        </authorList>
    </citation>
    <scope>NUCLEOTIDE SEQUENCE [LARGE SCALE GENOMIC DNA]</scope>
    <source>
        <strain evidence="6">4086291</strain>
    </source>
</reference>
<dbReference type="Pfam" id="PF03226">
    <property type="entry name" value="Yippee-Mis18"/>
    <property type="match status" value="1"/>
</dbReference>
<evidence type="ECO:0000256" key="4">
    <source>
        <dbReference type="RuleBase" id="RU110713"/>
    </source>
</evidence>
<evidence type="ECO:0000313" key="6">
    <source>
        <dbReference type="EMBL" id="OSX80692.1"/>
    </source>
</evidence>
<protein>
    <recommendedName>
        <fullName evidence="4">Protein yippee-like</fullName>
    </recommendedName>
</protein>
<dbReference type="InterPro" id="IPR004910">
    <property type="entry name" value="Yippee/Mis18/Cereblon"/>
</dbReference>
<dbReference type="AlphaFoldDB" id="A0A1X6PIK1"/>
<proteinExistence type="inferred from homology"/>
<dbReference type="EMBL" id="KV918769">
    <property type="protein sequence ID" value="OSX80692.1"/>
    <property type="molecule type" value="Genomic_DNA"/>
</dbReference>
<accession>A0A1X6PIK1</accession>
<dbReference type="OrthoDB" id="6407410at2759"/>
<dbReference type="PROSITE" id="PS51792">
    <property type="entry name" value="YIPPEE"/>
    <property type="match status" value="1"/>
</dbReference>
<sequence>MGKLFKVDLSGPRVYACTKCRCHLAKSEDIVSKSFTGRHGRAYLFSSVVNVAVGKHEERMLLTGMHTVADVVCIVCDTVVGWKYLEAYEEGQKYKQGKFILEKQRMDKESGWT</sequence>
<dbReference type="InterPro" id="IPR034751">
    <property type="entry name" value="Yippee"/>
</dbReference>
<evidence type="ECO:0000256" key="3">
    <source>
        <dbReference type="ARBA" id="ARBA00022833"/>
    </source>
</evidence>
<evidence type="ECO:0000256" key="2">
    <source>
        <dbReference type="ARBA" id="ARBA00022723"/>
    </source>
</evidence>
<dbReference type="PANTHER" id="PTHR13848">
    <property type="entry name" value="PROTEIN YIPPEE-LIKE CG15309-RELATED"/>
    <property type="match status" value="1"/>
</dbReference>
<dbReference type="InterPro" id="IPR039058">
    <property type="entry name" value="Yippee_fam"/>
</dbReference>
<feature type="domain" description="Yippee" evidence="5">
    <location>
        <begin position="13"/>
        <end position="110"/>
    </location>
</feature>
<organism evidence="6 7">
    <name type="scientific">Porphyra umbilicalis</name>
    <name type="common">Purple laver</name>
    <name type="synonym">Red alga</name>
    <dbReference type="NCBI Taxonomy" id="2786"/>
    <lineage>
        <taxon>Eukaryota</taxon>
        <taxon>Rhodophyta</taxon>
        <taxon>Bangiophyceae</taxon>
        <taxon>Bangiales</taxon>
        <taxon>Bangiaceae</taxon>
        <taxon>Porphyra</taxon>
    </lineage>
</organism>